<organism evidence="9 10">
    <name type="scientific">Argiope bruennichi</name>
    <name type="common">Wasp spider</name>
    <name type="synonym">Aranea bruennichi</name>
    <dbReference type="NCBI Taxonomy" id="94029"/>
    <lineage>
        <taxon>Eukaryota</taxon>
        <taxon>Metazoa</taxon>
        <taxon>Ecdysozoa</taxon>
        <taxon>Arthropoda</taxon>
        <taxon>Chelicerata</taxon>
        <taxon>Arachnida</taxon>
        <taxon>Araneae</taxon>
        <taxon>Araneomorphae</taxon>
        <taxon>Entelegynae</taxon>
        <taxon>Araneoidea</taxon>
        <taxon>Araneidae</taxon>
        <taxon>Argiope</taxon>
    </lineage>
</organism>
<dbReference type="CDD" id="cd15832">
    <property type="entry name" value="SNAP"/>
    <property type="match status" value="1"/>
</dbReference>
<dbReference type="OMA" id="TEIRACK"/>
<dbReference type="OrthoDB" id="9984275at2759"/>
<evidence type="ECO:0000313" key="9">
    <source>
        <dbReference type="EMBL" id="KAF8794396.1"/>
    </source>
</evidence>
<dbReference type="GO" id="GO:0005774">
    <property type="term" value="C:vacuolar membrane"/>
    <property type="evidence" value="ECO:0007669"/>
    <property type="project" value="TreeGrafter"/>
</dbReference>
<dbReference type="GO" id="GO:0019905">
    <property type="term" value="F:syntaxin binding"/>
    <property type="evidence" value="ECO:0007669"/>
    <property type="project" value="TreeGrafter"/>
</dbReference>
<accession>A0A8T0FUE6</accession>
<evidence type="ECO:0000256" key="3">
    <source>
        <dbReference type="ARBA" id="ARBA00022448"/>
    </source>
</evidence>
<keyword evidence="3 7" id="KW-0813">Transport</keyword>
<keyword evidence="5 7" id="KW-0653">Protein transport</keyword>
<comment type="subcellular location">
    <subcellularLocation>
        <location evidence="1 7">Membrane</location>
        <topology evidence="1 7">Peripheral membrane protein</topology>
    </subcellularLocation>
</comment>
<sequence>MADNEQKAMQLVADAEKKLKSAQGFLGGLFRSSSKIEEACEMYTKAANMFKMAKKWNAAGSAFSEAANLRLKMDNRHDAAACLIDAGNCYKKSDAHEAIKCITKAIEYYTDMGRFTVAAKHHMTIAEIYETELADVEKAMQHYEQAADFFRGEESNSSANKCMLNVAKYAAQLEQYEKAIGIYEQVGEASLASPLMKYSAKEYYFCAALLHTCVDVLNAQHAIKKYEEICPSFHDSRECKFVQTLLEKIEEQDVDGFTDAVKEYDSISRLDSWYTNILLRIKKTISENPDLC</sequence>
<dbReference type="PANTHER" id="PTHR13768:SF8">
    <property type="entry name" value="ALPHA-SOLUBLE NSF ATTACHMENT PROTEIN"/>
    <property type="match status" value="1"/>
</dbReference>
<dbReference type="GO" id="GO:0005483">
    <property type="term" value="F:soluble NSF attachment protein activity"/>
    <property type="evidence" value="ECO:0007669"/>
    <property type="project" value="TreeGrafter"/>
</dbReference>
<dbReference type="PANTHER" id="PTHR13768">
    <property type="entry name" value="SOLUBLE NSF ATTACHMENT PROTEIN SNAP"/>
    <property type="match status" value="1"/>
</dbReference>
<dbReference type="Proteomes" id="UP000807504">
    <property type="component" value="Unassembled WGS sequence"/>
</dbReference>
<dbReference type="Gene3D" id="1.25.40.10">
    <property type="entry name" value="Tetratricopeptide repeat domain"/>
    <property type="match status" value="1"/>
</dbReference>
<evidence type="ECO:0000256" key="6">
    <source>
        <dbReference type="ARBA" id="ARBA00023136"/>
    </source>
</evidence>
<comment type="function">
    <text evidence="7">Required for vesicular transport between the endoplasmic reticulum and the Golgi apparatus.</text>
</comment>
<dbReference type="InterPro" id="IPR000744">
    <property type="entry name" value="NSF_attach"/>
</dbReference>
<gene>
    <name evidence="9" type="ORF">HNY73_002383</name>
</gene>
<feature type="coiled-coil region" evidence="8">
    <location>
        <begin position="126"/>
        <end position="153"/>
    </location>
</feature>
<keyword evidence="8" id="KW-0175">Coiled coil</keyword>
<evidence type="ECO:0000256" key="5">
    <source>
        <dbReference type="ARBA" id="ARBA00022927"/>
    </source>
</evidence>
<evidence type="ECO:0000313" key="10">
    <source>
        <dbReference type="Proteomes" id="UP000807504"/>
    </source>
</evidence>
<dbReference type="Pfam" id="PF14938">
    <property type="entry name" value="SNAP"/>
    <property type="match status" value="1"/>
</dbReference>
<dbReference type="EMBL" id="JABXBU010000002">
    <property type="protein sequence ID" value="KAF8794396.1"/>
    <property type="molecule type" value="Genomic_DNA"/>
</dbReference>
<evidence type="ECO:0000256" key="7">
    <source>
        <dbReference type="RuleBase" id="RU367013"/>
    </source>
</evidence>
<name>A0A8T0FUE6_ARGBR</name>
<keyword evidence="4 7" id="KW-0931">ER-Golgi transport</keyword>
<keyword evidence="10" id="KW-1185">Reference proteome</keyword>
<dbReference type="InterPro" id="IPR011990">
    <property type="entry name" value="TPR-like_helical_dom_sf"/>
</dbReference>
<dbReference type="GO" id="GO:0006886">
    <property type="term" value="P:intracellular protein transport"/>
    <property type="evidence" value="ECO:0007669"/>
    <property type="project" value="UniProtKB-UniRule"/>
</dbReference>
<evidence type="ECO:0000256" key="2">
    <source>
        <dbReference type="ARBA" id="ARBA00010050"/>
    </source>
</evidence>
<protein>
    <submittedName>
        <fullName evidence="9">Alpha-soluble NSF attachment protein like</fullName>
    </submittedName>
</protein>
<proteinExistence type="inferred from homology"/>
<reference evidence="9" key="2">
    <citation type="submission" date="2020-06" db="EMBL/GenBank/DDBJ databases">
        <authorList>
            <person name="Sheffer M."/>
        </authorList>
    </citation>
    <scope>NUCLEOTIDE SEQUENCE</scope>
</reference>
<comment type="caution">
    <text evidence="9">The sequence shown here is derived from an EMBL/GenBank/DDBJ whole genome shotgun (WGS) entry which is preliminary data.</text>
</comment>
<dbReference type="FunFam" id="1.25.40.10:FF:000028">
    <property type="entry name" value="beta-soluble NSF attachment protein-like isoform X1"/>
    <property type="match status" value="1"/>
</dbReference>
<dbReference type="GO" id="GO:0035494">
    <property type="term" value="P:SNARE complex disassembly"/>
    <property type="evidence" value="ECO:0007669"/>
    <property type="project" value="TreeGrafter"/>
</dbReference>
<comment type="similarity">
    <text evidence="2 7">Belongs to the SNAP family.</text>
</comment>
<dbReference type="PRINTS" id="PR00448">
    <property type="entry name" value="NSFATTACHMNT"/>
</dbReference>
<reference evidence="9" key="1">
    <citation type="journal article" date="2020" name="bioRxiv">
        <title>Chromosome-level reference genome of the European wasp spider Argiope bruennichi: a resource for studies on range expansion and evolutionary adaptation.</title>
        <authorList>
            <person name="Sheffer M.M."/>
            <person name="Hoppe A."/>
            <person name="Krehenwinkel H."/>
            <person name="Uhl G."/>
            <person name="Kuss A.W."/>
            <person name="Jensen L."/>
            <person name="Jensen C."/>
            <person name="Gillespie R.G."/>
            <person name="Hoff K.J."/>
            <person name="Prost S."/>
        </authorList>
    </citation>
    <scope>NUCLEOTIDE SEQUENCE</scope>
</reference>
<dbReference type="GO" id="GO:0031201">
    <property type="term" value="C:SNARE complex"/>
    <property type="evidence" value="ECO:0007669"/>
    <property type="project" value="TreeGrafter"/>
</dbReference>
<dbReference type="AlphaFoldDB" id="A0A8T0FUE6"/>
<evidence type="ECO:0000256" key="4">
    <source>
        <dbReference type="ARBA" id="ARBA00022892"/>
    </source>
</evidence>
<evidence type="ECO:0000256" key="1">
    <source>
        <dbReference type="ARBA" id="ARBA00004170"/>
    </source>
</evidence>
<dbReference type="SUPFAM" id="SSF48452">
    <property type="entry name" value="TPR-like"/>
    <property type="match status" value="1"/>
</dbReference>
<evidence type="ECO:0000256" key="8">
    <source>
        <dbReference type="SAM" id="Coils"/>
    </source>
</evidence>
<keyword evidence="6 7" id="KW-0472">Membrane</keyword>